<gene>
    <name evidence="3" type="ORF">ACET3X_008800</name>
</gene>
<feature type="compositionally biased region" description="Basic and acidic residues" evidence="1">
    <location>
        <begin position="665"/>
        <end position="675"/>
    </location>
</feature>
<organism evidence="3 4">
    <name type="scientific">Alternaria dauci</name>
    <dbReference type="NCBI Taxonomy" id="48095"/>
    <lineage>
        <taxon>Eukaryota</taxon>
        <taxon>Fungi</taxon>
        <taxon>Dikarya</taxon>
        <taxon>Ascomycota</taxon>
        <taxon>Pezizomycotina</taxon>
        <taxon>Dothideomycetes</taxon>
        <taxon>Pleosporomycetidae</taxon>
        <taxon>Pleosporales</taxon>
        <taxon>Pleosporineae</taxon>
        <taxon>Pleosporaceae</taxon>
        <taxon>Alternaria</taxon>
        <taxon>Alternaria sect. Porri</taxon>
    </lineage>
</organism>
<feature type="signal peptide" evidence="2">
    <location>
        <begin position="1"/>
        <end position="22"/>
    </location>
</feature>
<evidence type="ECO:0000313" key="3">
    <source>
        <dbReference type="EMBL" id="KAL1792293.1"/>
    </source>
</evidence>
<dbReference type="Gene3D" id="3.20.20.80">
    <property type="entry name" value="Glycosidases"/>
    <property type="match status" value="1"/>
</dbReference>
<proteinExistence type="predicted"/>
<dbReference type="InterPro" id="IPR017853">
    <property type="entry name" value="GH"/>
</dbReference>
<evidence type="ECO:0000256" key="2">
    <source>
        <dbReference type="SAM" id="SignalP"/>
    </source>
</evidence>
<feature type="region of interest" description="Disordered" evidence="1">
    <location>
        <begin position="509"/>
        <end position="531"/>
    </location>
</feature>
<dbReference type="RefSeq" id="XP_069302877.1">
    <property type="nucleotide sequence ID" value="XM_069455103.1"/>
</dbReference>
<dbReference type="EMBL" id="JBHGVX010000009">
    <property type="protein sequence ID" value="KAL1792293.1"/>
    <property type="molecule type" value="Genomic_DNA"/>
</dbReference>
<dbReference type="GeneID" id="96089122"/>
<evidence type="ECO:0000313" key="4">
    <source>
        <dbReference type="Proteomes" id="UP001578633"/>
    </source>
</evidence>
<accession>A0ABR3U726</accession>
<feature type="region of interest" description="Disordered" evidence="1">
    <location>
        <begin position="642"/>
        <end position="675"/>
    </location>
</feature>
<keyword evidence="4" id="KW-1185">Reference proteome</keyword>
<dbReference type="Proteomes" id="UP001578633">
    <property type="component" value="Chromosome 9"/>
</dbReference>
<reference evidence="3 4" key="1">
    <citation type="submission" date="2024-09" db="EMBL/GenBank/DDBJ databases">
        <title>T2T genomes of carrot and Alternaria dauci and their utility for understanding host-pathogen interaction during carrot leaf blight disease.</title>
        <authorList>
            <person name="Liu W."/>
            <person name="Xu S."/>
            <person name="Ou C."/>
            <person name="Liu X."/>
            <person name="Zhuang F."/>
            <person name="Deng X.W."/>
        </authorList>
    </citation>
    <scope>NUCLEOTIDE SEQUENCE [LARGE SCALE GENOMIC DNA]</scope>
    <source>
        <strain evidence="3 4">A2016</strain>
    </source>
</reference>
<feature type="compositionally biased region" description="Basic and acidic residues" evidence="1">
    <location>
        <begin position="514"/>
        <end position="524"/>
    </location>
</feature>
<evidence type="ECO:0000256" key="1">
    <source>
        <dbReference type="SAM" id="MobiDB-lite"/>
    </source>
</evidence>
<protein>
    <recommendedName>
        <fullName evidence="5">Glycoside hydrolase family 5 protein</fullName>
    </recommendedName>
</protein>
<name>A0ABR3U726_9PLEO</name>
<sequence>MMLHALLTILISLTSWPTPASASLRITANHHSFAGVNYPQLQFFTPSHRDASIREIVKSGARVIRLFIRPDAQHPDPEGELGGFDKSLLDQFDDTLAAIHHLSKGQVKVIIAPHDAHALRGSNDVPCDAYCQKLGGAFLDFYSSDEYRDLYKTRLEVFFKHYPSRNFDGRPWGSLSEVILGVDLQNQPFSGISPIPSGESWLCDIASFLKFSVGLEDAGIAVISGGVSGPQSVAGTENFPDSVFECSAIDVIGIHGYFDKTAERTAGTPWADMFVPGNTLTGRAMGKGKKGKESKLLLVEEWAYVHNPDFGLFYKKEAIFDQGNALNYRGIPWIYSHLTTLSEGTTSRINPLHPTYTTWPALTTILTHAATARSNFNWTRYLPPPISIIPPSHDEQTAQHLSAMLTGSLTQEWKLLPRGLSNVTSVRLNPYIIQQSTCTFGCLGHLCDVADGCAPELVCKNSVCRSYSETQQPGGVGARCDSKAVCQAHLRCGGQGVCEACVARRSIQPDDDNEERKERKRTIDGDETELPTQQQWDRVVLLNDPNGSCYTDSLPHLFAIARLSSSSASTPSLNTCLPPAHHPSPCTSPHHCSANEYCSWGTCVPCLSTDTCLGSPCRSNAACKTGFCNDYGRCDYVPDAAKKKKGSGPGGARGKRNTRIPGVPRGHERGPARVRDEAMRIEIPGEKVVETGGSGATATATA</sequence>
<dbReference type="SUPFAM" id="SSF51445">
    <property type="entry name" value="(Trans)glycosidases"/>
    <property type="match status" value="1"/>
</dbReference>
<comment type="caution">
    <text evidence="3">The sequence shown here is derived from an EMBL/GenBank/DDBJ whole genome shotgun (WGS) entry which is preliminary data.</text>
</comment>
<feature type="chain" id="PRO_5046302927" description="Glycoside hydrolase family 5 protein" evidence="2">
    <location>
        <begin position="23"/>
        <end position="702"/>
    </location>
</feature>
<evidence type="ECO:0008006" key="5">
    <source>
        <dbReference type="Google" id="ProtNLM"/>
    </source>
</evidence>
<keyword evidence="2" id="KW-0732">Signal</keyword>